<proteinExistence type="predicted"/>
<organism evidence="1 2">
    <name type="scientific">Aureobasidium pullulans</name>
    <name type="common">Black yeast</name>
    <name type="synonym">Pullularia pullulans</name>
    <dbReference type="NCBI Taxonomy" id="5580"/>
    <lineage>
        <taxon>Eukaryota</taxon>
        <taxon>Fungi</taxon>
        <taxon>Dikarya</taxon>
        <taxon>Ascomycota</taxon>
        <taxon>Pezizomycotina</taxon>
        <taxon>Dothideomycetes</taxon>
        <taxon>Dothideomycetidae</taxon>
        <taxon>Dothideales</taxon>
        <taxon>Saccotheciaceae</taxon>
        <taxon>Aureobasidium</taxon>
    </lineage>
</organism>
<comment type="caution">
    <text evidence="1">The sequence shown here is derived from an EMBL/GenBank/DDBJ whole genome shotgun (WGS) entry which is preliminary data.</text>
</comment>
<gene>
    <name evidence="1" type="ORF">D6D22_00725</name>
</gene>
<dbReference type="AlphaFoldDB" id="A0A4V4IKS4"/>
<protein>
    <submittedName>
        <fullName evidence="1">Uncharacterized protein</fullName>
    </submittedName>
</protein>
<name>A0A4V4IKS4_AURPU</name>
<dbReference type="EMBL" id="QZAL01000005">
    <property type="protein sequence ID" value="THW51674.1"/>
    <property type="molecule type" value="Genomic_DNA"/>
</dbReference>
<evidence type="ECO:0000313" key="2">
    <source>
        <dbReference type="Proteomes" id="UP000310687"/>
    </source>
</evidence>
<dbReference type="Proteomes" id="UP000310687">
    <property type="component" value="Unassembled WGS sequence"/>
</dbReference>
<sequence length="101" mass="11326">MISIDGLLPSYSQWVHKTRLNGNVVSDIYGHPVKFIRSFSKFSHHVAEHILANEAAIRVKIAAAQPDNAENNRRISDGVDSPIIRRVCDPLKDLDQSDHDP</sequence>
<accession>A0A4V4IKS4</accession>
<evidence type="ECO:0000313" key="1">
    <source>
        <dbReference type="EMBL" id="THW51674.1"/>
    </source>
</evidence>
<reference evidence="1 2" key="1">
    <citation type="submission" date="2018-10" db="EMBL/GenBank/DDBJ databases">
        <title>Fifty Aureobasidium pullulans genomes reveal a recombining polyextremotolerant generalist.</title>
        <authorList>
            <person name="Gostincar C."/>
            <person name="Turk M."/>
            <person name="Zajc J."/>
            <person name="Gunde-Cimerman N."/>
        </authorList>
    </citation>
    <scope>NUCLEOTIDE SEQUENCE [LARGE SCALE GENOMIC DNA]</scope>
    <source>
        <strain evidence="1 2">EXF-11013</strain>
    </source>
</reference>